<accession>A0A6P2CHX1</accession>
<evidence type="ECO:0000256" key="3">
    <source>
        <dbReference type="ARBA" id="ARBA00022840"/>
    </source>
</evidence>
<dbReference type="InterPro" id="IPR006016">
    <property type="entry name" value="UspA"/>
</dbReference>
<evidence type="ECO:0000313" key="7">
    <source>
        <dbReference type="Proteomes" id="UP000471120"/>
    </source>
</evidence>
<evidence type="ECO:0000256" key="2">
    <source>
        <dbReference type="ARBA" id="ARBA00022741"/>
    </source>
</evidence>
<comment type="similarity">
    <text evidence="1">Belongs to the universal stress protein A family.</text>
</comment>
<evidence type="ECO:0000313" key="6">
    <source>
        <dbReference type="EMBL" id="TXG92215.1"/>
    </source>
</evidence>
<dbReference type="InterPro" id="IPR014729">
    <property type="entry name" value="Rossmann-like_a/b/a_fold"/>
</dbReference>
<proteinExistence type="inferred from homology"/>
<dbReference type="RefSeq" id="WP_081634083.1">
    <property type="nucleotide sequence ID" value="NZ_QRCM01000001.1"/>
</dbReference>
<evidence type="ECO:0000259" key="5">
    <source>
        <dbReference type="Pfam" id="PF00582"/>
    </source>
</evidence>
<comment type="caution">
    <text evidence="6">The sequence shown here is derived from an EMBL/GenBank/DDBJ whole genome shotgun (WGS) entry which is preliminary data.</text>
</comment>
<dbReference type="PANTHER" id="PTHR46268">
    <property type="entry name" value="STRESS RESPONSE PROTEIN NHAX"/>
    <property type="match status" value="1"/>
</dbReference>
<sequence length="309" mass="32195">MTNSDDRRSSSKSGGSDRPVTGIVVGADGSETSAAAVSFAADMARSRDMSLHIVHALDFAPYGFGGPYMDAGGVYEWVEEGGKTILADAAKLARSIAPDVEVTTDLSIGSGAQWLVDLSETARYIVLGASDSGAAATALLLGNTAVNVTSHAHCPVVVVRGDERESGPVVVGVDGSDLSDAAVAAAFAEASFRGATLLVVHVWSDLGPGLLEDPRASELVPDDLEQEETAVLAQALAGYQEQYPDVTVERRFYVDNPRARLEELSGEAQLIVVGSRGRGGFRGMLLGSTSNTLVGKSECPVMVVRPARD</sequence>
<evidence type="ECO:0000256" key="1">
    <source>
        <dbReference type="ARBA" id="ARBA00008791"/>
    </source>
</evidence>
<reference evidence="6 7" key="1">
    <citation type="submission" date="2018-07" db="EMBL/GenBank/DDBJ databases">
        <title>Genome sequence of Rhodococcus rhodnii ATCC 35071 from Rhodnius prolixus.</title>
        <authorList>
            <person name="Patel V."/>
            <person name="Vogel K.J."/>
        </authorList>
    </citation>
    <scope>NUCLEOTIDE SEQUENCE [LARGE SCALE GENOMIC DNA]</scope>
    <source>
        <strain evidence="6 7">ATCC 35071</strain>
    </source>
</reference>
<dbReference type="PRINTS" id="PR01438">
    <property type="entry name" value="UNVRSLSTRESS"/>
</dbReference>
<dbReference type="SUPFAM" id="SSF52402">
    <property type="entry name" value="Adenine nucleotide alpha hydrolases-like"/>
    <property type="match status" value="2"/>
</dbReference>
<feature type="region of interest" description="Disordered" evidence="4">
    <location>
        <begin position="1"/>
        <end position="25"/>
    </location>
</feature>
<evidence type="ECO:0000256" key="4">
    <source>
        <dbReference type="SAM" id="MobiDB-lite"/>
    </source>
</evidence>
<organism evidence="6 7">
    <name type="scientific">Rhodococcus rhodnii</name>
    <dbReference type="NCBI Taxonomy" id="38312"/>
    <lineage>
        <taxon>Bacteria</taxon>
        <taxon>Bacillati</taxon>
        <taxon>Actinomycetota</taxon>
        <taxon>Actinomycetes</taxon>
        <taxon>Mycobacteriales</taxon>
        <taxon>Nocardiaceae</taxon>
        <taxon>Rhodococcus</taxon>
    </lineage>
</organism>
<dbReference type="GO" id="GO:0005524">
    <property type="term" value="F:ATP binding"/>
    <property type="evidence" value="ECO:0007669"/>
    <property type="project" value="UniProtKB-KW"/>
</dbReference>
<dbReference type="EMBL" id="QRCM01000001">
    <property type="protein sequence ID" value="TXG92215.1"/>
    <property type="molecule type" value="Genomic_DNA"/>
</dbReference>
<keyword evidence="3" id="KW-0067">ATP-binding</keyword>
<dbReference type="Proteomes" id="UP000471120">
    <property type="component" value="Unassembled WGS sequence"/>
</dbReference>
<feature type="domain" description="UspA" evidence="5">
    <location>
        <begin position="23"/>
        <end position="160"/>
    </location>
</feature>
<feature type="domain" description="UspA" evidence="5">
    <location>
        <begin position="168"/>
        <end position="305"/>
    </location>
</feature>
<protein>
    <submittedName>
        <fullName evidence="6">Universal stress protein</fullName>
    </submittedName>
</protein>
<dbReference type="PANTHER" id="PTHR46268:SF27">
    <property type="entry name" value="UNIVERSAL STRESS PROTEIN RV2623"/>
    <property type="match status" value="1"/>
</dbReference>
<dbReference type="Pfam" id="PF00582">
    <property type="entry name" value="Usp"/>
    <property type="match status" value="2"/>
</dbReference>
<dbReference type="InterPro" id="IPR006015">
    <property type="entry name" value="Universal_stress_UspA"/>
</dbReference>
<name>A0A6P2CHX1_9NOCA</name>
<dbReference type="Gene3D" id="3.40.50.620">
    <property type="entry name" value="HUPs"/>
    <property type="match status" value="2"/>
</dbReference>
<keyword evidence="2" id="KW-0547">Nucleotide-binding</keyword>
<gene>
    <name evidence="6" type="ORF">DW322_21190</name>
</gene>
<dbReference type="AlphaFoldDB" id="A0A6P2CHX1"/>